<dbReference type="PANTHER" id="PTHR44379:SF5">
    <property type="entry name" value="OXIDOREDUCTASE WITH IRON-SULFUR SUBUNIT"/>
    <property type="match status" value="1"/>
</dbReference>
<evidence type="ECO:0000313" key="7">
    <source>
        <dbReference type="EMBL" id="GAA4699691.1"/>
    </source>
</evidence>
<evidence type="ECO:0000256" key="1">
    <source>
        <dbReference type="ARBA" id="ARBA00022714"/>
    </source>
</evidence>
<dbReference type="InterPro" id="IPR006058">
    <property type="entry name" value="2Fe2S_fd_BS"/>
</dbReference>
<dbReference type="Pfam" id="PF00111">
    <property type="entry name" value="Fer2"/>
    <property type="match status" value="1"/>
</dbReference>
<feature type="domain" description="2Fe-2S ferredoxin-type" evidence="6">
    <location>
        <begin position="17"/>
        <end position="93"/>
    </location>
</feature>
<keyword evidence="4" id="KW-0408">Iron</keyword>
<keyword evidence="1" id="KW-0001">2Fe-2S</keyword>
<dbReference type="PANTHER" id="PTHR44379">
    <property type="entry name" value="OXIDOREDUCTASE WITH IRON-SULFUR SUBUNIT"/>
    <property type="match status" value="1"/>
</dbReference>
<dbReference type="InterPro" id="IPR002888">
    <property type="entry name" value="2Fe-2S-bd"/>
</dbReference>
<evidence type="ECO:0000256" key="2">
    <source>
        <dbReference type="ARBA" id="ARBA00022723"/>
    </source>
</evidence>
<keyword evidence="3" id="KW-0560">Oxidoreductase</keyword>
<evidence type="ECO:0000256" key="4">
    <source>
        <dbReference type="ARBA" id="ARBA00023004"/>
    </source>
</evidence>
<comment type="caution">
    <text evidence="7">The sequence shown here is derived from an EMBL/GenBank/DDBJ whole genome shotgun (WGS) entry which is preliminary data.</text>
</comment>
<dbReference type="InterPro" id="IPR051452">
    <property type="entry name" value="Diverse_Oxidoreductases"/>
</dbReference>
<evidence type="ECO:0000256" key="3">
    <source>
        <dbReference type="ARBA" id="ARBA00023002"/>
    </source>
</evidence>
<dbReference type="Gene3D" id="1.10.150.120">
    <property type="entry name" value="[2Fe-2S]-binding domain"/>
    <property type="match status" value="1"/>
</dbReference>
<keyword evidence="5" id="KW-0411">Iron-sulfur</keyword>
<dbReference type="InterPro" id="IPR036884">
    <property type="entry name" value="2Fe-2S-bd_dom_sf"/>
</dbReference>
<accession>A0ABP8X3Q8</accession>
<organism evidence="7 8">
    <name type="scientific">Nocardioides conyzicola</name>
    <dbReference type="NCBI Taxonomy" id="1651781"/>
    <lineage>
        <taxon>Bacteria</taxon>
        <taxon>Bacillati</taxon>
        <taxon>Actinomycetota</taxon>
        <taxon>Actinomycetes</taxon>
        <taxon>Propionibacteriales</taxon>
        <taxon>Nocardioidaceae</taxon>
        <taxon>Nocardioides</taxon>
    </lineage>
</organism>
<dbReference type="EMBL" id="BAABKM010000002">
    <property type="protein sequence ID" value="GAA4699691.1"/>
    <property type="molecule type" value="Genomic_DNA"/>
</dbReference>
<sequence>MTTYGTTNVDQAGTELVDVNCTVNGQTAHFRVPAHRTLMDALRYDLGLTGTKTCCAEGECGACTILINEQAVNSCLMLAAEVEGLDLLTVEGLGAGSSCGMNDLQESFLEAGAVQCGFCIPGQVMSAEYLLRTNPEPSVEDIREGMSGNLCRCAGYQRIVEAVQRTAAKRAAR</sequence>
<dbReference type="InterPro" id="IPR036010">
    <property type="entry name" value="2Fe-2S_ferredoxin-like_sf"/>
</dbReference>
<dbReference type="InterPro" id="IPR001041">
    <property type="entry name" value="2Fe-2S_ferredoxin-type"/>
</dbReference>
<reference evidence="8" key="1">
    <citation type="journal article" date="2019" name="Int. J. Syst. Evol. Microbiol.">
        <title>The Global Catalogue of Microorganisms (GCM) 10K type strain sequencing project: providing services to taxonomists for standard genome sequencing and annotation.</title>
        <authorList>
            <consortium name="The Broad Institute Genomics Platform"/>
            <consortium name="The Broad Institute Genome Sequencing Center for Infectious Disease"/>
            <person name="Wu L."/>
            <person name="Ma J."/>
        </authorList>
    </citation>
    <scope>NUCLEOTIDE SEQUENCE [LARGE SCALE GENOMIC DNA]</scope>
    <source>
        <strain evidence="8">JCM 18531</strain>
    </source>
</reference>
<dbReference type="Proteomes" id="UP001499974">
    <property type="component" value="Unassembled WGS sequence"/>
</dbReference>
<proteinExistence type="predicted"/>
<dbReference type="Gene3D" id="3.10.20.30">
    <property type="match status" value="1"/>
</dbReference>
<evidence type="ECO:0000313" key="8">
    <source>
        <dbReference type="Proteomes" id="UP001499974"/>
    </source>
</evidence>
<dbReference type="RefSeq" id="WP_345520627.1">
    <property type="nucleotide sequence ID" value="NZ_BAABKM010000002.1"/>
</dbReference>
<dbReference type="SUPFAM" id="SSF47741">
    <property type="entry name" value="CO dehydrogenase ISP C-domain like"/>
    <property type="match status" value="1"/>
</dbReference>
<dbReference type="CDD" id="cd00207">
    <property type="entry name" value="fer2"/>
    <property type="match status" value="1"/>
</dbReference>
<keyword evidence="8" id="KW-1185">Reference proteome</keyword>
<evidence type="ECO:0000256" key="5">
    <source>
        <dbReference type="ARBA" id="ARBA00023014"/>
    </source>
</evidence>
<dbReference type="Pfam" id="PF01799">
    <property type="entry name" value="Fer2_2"/>
    <property type="match status" value="1"/>
</dbReference>
<protein>
    <submittedName>
        <fullName evidence="7">(2Fe-2S)-binding protein</fullName>
    </submittedName>
</protein>
<dbReference type="PROSITE" id="PS00197">
    <property type="entry name" value="2FE2S_FER_1"/>
    <property type="match status" value="1"/>
</dbReference>
<dbReference type="InterPro" id="IPR012675">
    <property type="entry name" value="Beta-grasp_dom_sf"/>
</dbReference>
<gene>
    <name evidence="7" type="ORF">GCM10023349_15060</name>
</gene>
<evidence type="ECO:0000259" key="6">
    <source>
        <dbReference type="PROSITE" id="PS51085"/>
    </source>
</evidence>
<name>A0ABP8X3Q8_9ACTN</name>
<dbReference type="PROSITE" id="PS51085">
    <property type="entry name" value="2FE2S_FER_2"/>
    <property type="match status" value="1"/>
</dbReference>
<dbReference type="SUPFAM" id="SSF54292">
    <property type="entry name" value="2Fe-2S ferredoxin-like"/>
    <property type="match status" value="1"/>
</dbReference>
<keyword evidence="2" id="KW-0479">Metal-binding</keyword>